<keyword evidence="5" id="KW-1185">Reference proteome</keyword>
<dbReference type="InterPro" id="IPR036388">
    <property type="entry name" value="WH-like_DNA-bd_sf"/>
</dbReference>
<dbReference type="AlphaFoldDB" id="A0A2P8CCX5"/>
<dbReference type="Pfam" id="PF21906">
    <property type="entry name" value="WHD_NrtR"/>
    <property type="match status" value="1"/>
</dbReference>
<dbReference type="Gene3D" id="1.10.10.10">
    <property type="entry name" value="Winged helix-like DNA-binding domain superfamily/Winged helix DNA-binding domain"/>
    <property type="match status" value="1"/>
</dbReference>
<dbReference type="PROSITE" id="PS51462">
    <property type="entry name" value="NUDIX"/>
    <property type="match status" value="1"/>
</dbReference>
<evidence type="ECO:0000259" key="1">
    <source>
        <dbReference type="PROSITE" id="PS51462"/>
    </source>
</evidence>
<accession>A0A2P8CCX5</accession>
<dbReference type="Pfam" id="PF00293">
    <property type="entry name" value="NUDIX"/>
    <property type="match status" value="1"/>
</dbReference>
<dbReference type="RefSeq" id="WP_106542418.1">
    <property type="nucleotide sequence ID" value="NZ_BLAU01000001.1"/>
</dbReference>
<dbReference type="InterPro" id="IPR036390">
    <property type="entry name" value="WH_DNA-bd_sf"/>
</dbReference>
<dbReference type="Proteomes" id="UP000396862">
    <property type="component" value="Unassembled WGS sequence"/>
</dbReference>
<organism evidence="3 4">
    <name type="scientific">Prolixibacter denitrificans</name>
    <dbReference type="NCBI Taxonomy" id="1541063"/>
    <lineage>
        <taxon>Bacteria</taxon>
        <taxon>Pseudomonadati</taxon>
        <taxon>Bacteroidota</taxon>
        <taxon>Bacteroidia</taxon>
        <taxon>Marinilabiliales</taxon>
        <taxon>Prolixibacteraceae</taxon>
        <taxon>Prolixibacter</taxon>
    </lineage>
</organism>
<evidence type="ECO:0000313" key="3">
    <source>
        <dbReference type="EMBL" id="PSK82828.1"/>
    </source>
</evidence>
<dbReference type="InterPro" id="IPR015797">
    <property type="entry name" value="NUDIX_hydrolase-like_dom_sf"/>
</dbReference>
<dbReference type="Gene3D" id="3.90.79.10">
    <property type="entry name" value="Nucleoside Triphosphate Pyrophosphohydrolase"/>
    <property type="match status" value="1"/>
</dbReference>
<reference evidence="3 4" key="1">
    <citation type="submission" date="2018-03" db="EMBL/GenBank/DDBJ databases">
        <title>Genomic Encyclopedia of Archaeal and Bacterial Type Strains, Phase II (KMG-II): from individual species to whole genera.</title>
        <authorList>
            <person name="Goeker M."/>
        </authorList>
    </citation>
    <scope>NUCLEOTIDE SEQUENCE [LARGE SCALE GENOMIC DNA]</scope>
    <source>
        <strain evidence="3 4">DSM 27267</strain>
    </source>
</reference>
<protein>
    <submittedName>
        <fullName evidence="3">ADP-ribose pyrophosphatase YjhB (NUDIX family)</fullName>
    </submittedName>
    <submittedName>
        <fullName evidence="2">DNA mismatch repair protein MutT</fullName>
    </submittedName>
</protein>
<dbReference type="Proteomes" id="UP000240621">
    <property type="component" value="Unassembled WGS sequence"/>
</dbReference>
<evidence type="ECO:0000313" key="5">
    <source>
        <dbReference type="Proteomes" id="UP000396862"/>
    </source>
</evidence>
<name>A0A2P8CCX5_9BACT</name>
<feature type="domain" description="Nudix hydrolase" evidence="1">
    <location>
        <begin position="12"/>
        <end position="142"/>
    </location>
</feature>
<sequence>MVEYYSQQTPFLLALDVIIFGFDEEGLKLLLIKRGFKPCKGQWSLMGGFLKEDEDMEQAADRVLHQLTGLSDLYLEQLRLYSKPDRDSDGRVISMAYYALMKTDHQDSKQLEKHNAQWFKIDEIPELVFDHREMVNHALARLRRRCKTQPIGFELLPDKFTIPQLQKLYEAILGIELDKRNFRKKILSMDLLQKLEEKDKSGSRKGAFLYQFDKEKYDRLIGEGFSFAV</sequence>
<dbReference type="SUPFAM" id="SSF46785">
    <property type="entry name" value="Winged helix' DNA-binding domain"/>
    <property type="match status" value="1"/>
</dbReference>
<reference evidence="2 5" key="2">
    <citation type="submission" date="2019-10" db="EMBL/GenBank/DDBJ databases">
        <title>Prolixibacter strains distinguished by the presence of nitrate reductase genes were adept at nitrate-dependent anaerobic corrosion of metallic iron and carbon steel.</title>
        <authorList>
            <person name="Iino T."/>
            <person name="Shono N."/>
            <person name="Ito K."/>
            <person name="Nakamura R."/>
            <person name="Sueoka K."/>
            <person name="Harayama S."/>
            <person name="Ohkuma M."/>
        </authorList>
    </citation>
    <scope>NUCLEOTIDE SEQUENCE [LARGE SCALE GENOMIC DNA]</scope>
    <source>
        <strain evidence="2 5">MIC1-1</strain>
    </source>
</reference>
<dbReference type="PANTHER" id="PTHR43736:SF4">
    <property type="entry name" value="SLR1690 PROTEIN"/>
    <property type="match status" value="1"/>
</dbReference>
<dbReference type="EMBL" id="PYGC01000005">
    <property type="protein sequence ID" value="PSK82828.1"/>
    <property type="molecule type" value="Genomic_DNA"/>
</dbReference>
<dbReference type="CDD" id="cd18873">
    <property type="entry name" value="NUDIX_NadM_like"/>
    <property type="match status" value="1"/>
</dbReference>
<comment type="caution">
    <text evidence="3">The sequence shown here is derived from an EMBL/GenBank/DDBJ whole genome shotgun (WGS) entry which is preliminary data.</text>
</comment>
<dbReference type="InterPro" id="IPR000086">
    <property type="entry name" value="NUDIX_hydrolase_dom"/>
</dbReference>
<evidence type="ECO:0000313" key="4">
    <source>
        <dbReference type="Proteomes" id="UP000240621"/>
    </source>
</evidence>
<dbReference type="InterPro" id="IPR054105">
    <property type="entry name" value="WHD_NrtR"/>
</dbReference>
<proteinExistence type="predicted"/>
<dbReference type="PANTHER" id="PTHR43736">
    <property type="entry name" value="ADP-RIBOSE PYROPHOSPHATASE"/>
    <property type="match status" value="1"/>
</dbReference>
<dbReference type="SUPFAM" id="SSF55811">
    <property type="entry name" value="Nudix"/>
    <property type="match status" value="1"/>
</dbReference>
<dbReference type="EMBL" id="BLAU01000001">
    <property type="protein sequence ID" value="GET21357.1"/>
    <property type="molecule type" value="Genomic_DNA"/>
</dbReference>
<gene>
    <name evidence="3" type="ORF">CLV93_105222</name>
    <name evidence="2" type="ORF">JCM18694_16030</name>
</gene>
<evidence type="ECO:0000313" key="2">
    <source>
        <dbReference type="EMBL" id="GET21357.1"/>
    </source>
</evidence>
<dbReference type="OrthoDB" id="9786141at2"/>